<dbReference type="PROSITE" id="PS00258">
    <property type="entry name" value="CALCITONIN"/>
    <property type="match status" value="1"/>
</dbReference>
<keyword evidence="8" id="KW-0732">Signal</keyword>
<protein>
    <submittedName>
        <fullName evidence="10">Islet amyloid polypeptide</fullName>
    </submittedName>
</protein>
<dbReference type="Gene3D" id="6.10.250.2190">
    <property type="match status" value="1"/>
</dbReference>
<dbReference type="OrthoDB" id="9898100at2759"/>
<evidence type="ECO:0000259" key="9">
    <source>
        <dbReference type="SMART" id="SM00113"/>
    </source>
</evidence>
<comment type="similarity">
    <text evidence="3">Belongs to the calcitonin family.</text>
</comment>
<dbReference type="InterPro" id="IPR021116">
    <property type="entry name" value="Calcitonin/adrenomedullin"/>
</dbReference>
<evidence type="ECO:0000256" key="4">
    <source>
        <dbReference type="ARBA" id="ARBA00022525"/>
    </source>
</evidence>
<dbReference type="PANTHER" id="PTHR10505:SF4">
    <property type="entry name" value="ISLET AMYLOID POLYPEPTIDE"/>
    <property type="match status" value="1"/>
</dbReference>
<dbReference type="InterPro" id="IPR000443">
    <property type="entry name" value="IAPP"/>
</dbReference>
<evidence type="ECO:0000256" key="3">
    <source>
        <dbReference type="ARBA" id="ARBA00009222"/>
    </source>
</evidence>
<comment type="subcellular location">
    <subcellularLocation>
        <location evidence="2">Secreted</location>
    </subcellularLocation>
</comment>
<proteinExistence type="inferred from homology"/>
<dbReference type="InterPro" id="IPR001693">
    <property type="entry name" value="Calcitonin_peptide-like"/>
</dbReference>
<evidence type="ECO:0000256" key="7">
    <source>
        <dbReference type="PIRSR" id="PIRSR621116-50"/>
    </source>
</evidence>
<keyword evidence="5" id="KW-0372">Hormone</keyword>
<reference evidence="10" key="3">
    <citation type="submission" date="2025-09" db="UniProtKB">
        <authorList>
            <consortium name="Ensembl"/>
        </authorList>
    </citation>
    <scope>IDENTIFICATION</scope>
</reference>
<dbReference type="InterPro" id="IPR021117">
    <property type="entry name" value="Calcitonin-like"/>
</dbReference>
<gene>
    <name evidence="10" type="primary">IAPP</name>
</gene>
<accession>A0A8C4S6U6</accession>
<dbReference type="GO" id="GO:0005615">
    <property type="term" value="C:extracellular space"/>
    <property type="evidence" value="ECO:0007669"/>
    <property type="project" value="TreeGrafter"/>
</dbReference>
<dbReference type="AlphaFoldDB" id="A0A8C4S6U6"/>
<keyword evidence="11" id="KW-1185">Reference proteome</keyword>
<reference evidence="10" key="2">
    <citation type="submission" date="2025-08" db="UniProtKB">
        <authorList>
            <consortium name="Ensembl"/>
        </authorList>
    </citation>
    <scope>IDENTIFICATION</scope>
</reference>
<dbReference type="Pfam" id="PF00214">
    <property type="entry name" value="Calc_CGRP_IAPP"/>
    <property type="match status" value="1"/>
</dbReference>
<evidence type="ECO:0000256" key="8">
    <source>
        <dbReference type="SAM" id="SignalP"/>
    </source>
</evidence>
<comment type="function">
    <text evidence="1">Causes a rapid but short-lived drop in the level of calcium and phosphate in blood by promoting the incorporation of those ions in the bones.</text>
</comment>
<sequence>MYCLKLPTLLMLLSVALNCLNTAPTNRYSTVSREQLDIDPQRENWLFPGFSKNSFLSFSAAFPVKEPLTETSHHMEKRKCNTATCVTQRLADYLIRSSSNKGMLYAPTNVGSNTYGKRDSMEPLIQEPLKYLQY</sequence>
<feature type="signal peptide" evidence="8">
    <location>
        <begin position="1"/>
        <end position="22"/>
    </location>
</feature>
<evidence type="ECO:0000313" key="11">
    <source>
        <dbReference type="Proteomes" id="UP000694620"/>
    </source>
</evidence>
<dbReference type="Proteomes" id="UP000694620">
    <property type="component" value="Chromosome 1"/>
</dbReference>
<feature type="chain" id="PRO_5034879499" evidence="8">
    <location>
        <begin position="23"/>
        <end position="134"/>
    </location>
</feature>
<dbReference type="InterPro" id="IPR018360">
    <property type="entry name" value="Calcitonin_CS"/>
</dbReference>
<evidence type="ECO:0000256" key="1">
    <source>
        <dbReference type="ARBA" id="ARBA00003306"/>
    </source>
</evidence>
<evidence type="ECO:0000313" key="10">
    <source>
        <dbReference type="Ensembl" id="ENSECRP00000012275.1"/>
    </source>
</evidence>
<dbReference type="PANTHER" id="PTHR10505">
    <property type="entry name" value="CALCITONIN-RELATED"/>
    <property type="match status" value="1"/>
</dbReference>
<organism evidence="10 11">
    <name type="scientific">Erpetoichthys calabaricus</name>
    <name type="common">Rope fish</name>
    <name type="synonym">Calamoichthys calabaricus</name>
    <dbReference type="NCBI Taxonomy" id="27687"/>
    <lineage>
        <taxon>Eukaryota</taxon>
        <taxon>Metazoa</taxon>
        <taxon>Chordata</taxon>
        <taxon>Craniata</taxon>
        <taxon>Vertebrata</taxon>
        <taxon>Euteleostomi</taxon>
        <taxon>Actinopterygii</taxon>
        <taxon>Polypteriformes</taxon>
        <taxon>Polypteridae</taxon>
        <taxon>Erpetoichthys</taxon>
    </lineage>
</organism>
<evidence type="ECO:0000256" key="5">
    <source>
        <dbReference type="ARBA" id="ARBA00022702"/>
    </source>
</evidence>
<evidence type="ECO:0000256" key="6">
    <source>
        <dbReference type="ARBA" id="ARBA00023157"/>
    </source>
</evidence>
<feature type="disulfide bond" evidence="7">
    <location>
        <begin position="80"/>
        <end position="85"/>
    </location>
</feature>
<keyword evidence="4" id="KW-0964">Secreted</keyword>
<name>A0A8C4S6U6_ERPCA</name>
<reference evidence="10" key="1">
    <citation type="submission" date="2021-06" db="EMBL/GenBank/DDBJ databases">
        <authorList>
            <consortium name="Wellcome Sanger Institute Data Sharing"/>
        </authorList>
    </citation>
    <scope>NUCLEOTIDE SEQUENCE [LARGE SCALE GENOMIC DNA]</scope>
</reference>
<dbReference type="GeneTree" id="ENSGT00510000048671"/>
<feature type="domain" description="Calcitonin peptide-like" evidence="9">
    <location>
        <begin position="77"/>
        <end position="119"/>
    </location>
</feature>
<dbReference type="PRINTS" id="PR00818">
    <property type="entry name" value="ISLETAMYLOID"/>
</dbReference>
<dbReference type="Ensembl" id="ENSECRT00000012477.1">
    <property type="protein sequence ID" value="ENSECRP00000012275.1"/>
    <property type="gene ID" value="ENSECRG00000008171.1"/>
</dbReference>
<evidence type="ECO:0000256" key="2">
    <source>
        <dbReference type="ARBA" id="ARBA00004613"/>
    </source>
</evidence>
<keyword evidence="6 7" id="KW-1015">Disulfide bond</keyword>
<dbReference type="SMART" id="SM00113">
    <property type="entry name" value="CALCITONIN"/>
    <property type="match status" value="1"/>
</dbReference>
<dbReference type="GO" id="GO:0005179">
    <property type="term" value="F:hormone activity"/>
    <property type="evidence" value="ECO:0007669"/>
    <property type="project" value="UniProtKB-KW"/>
</dbReference>